<reference evidence="2" key="2">
    <citation type="submission" date="2014-07" db="EMBL/GenBank/DDBJ databases">
        <authorList>
            <person name="Hull J."/>
        </authorList>
    </citation>
    <scope>NUCLEOTIDE SEQUENCE</scope>
</reference>
<accession>A0A0A9YNY1</accession>
<dbReference type="EMBL" id="GBRD01006832">
    <property type="protein sequence ID" value="JAG58989.1"/>
    <property type="molecule type" value="Transcribed_RNA"/>
</dbReference>
<dbReference type="EMBL" id="GBHO01012384">
    <property type="protein sequence ID" value="JAG31220.1"/>
    <property type="molecule type" value="Transcribed_RNA"/>
</dbReference>
<dbReference type="AlphaFoldDB" id="A0A0A9YNY1"/>
<proteinExistence type="predicted"/>
<reference evidence="2" key="1">
    <citation type="journal article" date="2014" name="PLoS ONE">
        <title>Transcriptome-Based Identification of ABC Transporters in the Western Tarnished Plant Bug Lygus hesperus.</title>
        <authorList>
            <person name="Hull J.J."/>
            <person name="Chaney K."/>
            <person name="Geib S.M."/>
            <person name="Fabrick J.A."/>
            <person name="Brent C.S."/>
            <person name="Walsh D."/>
            <person name="Lavine L.C."/>
        </authorList>
    </citation>
    <scope>NUCLEOTIDE SEQUENCE</scope>
</reference>
<feature type="compositionally biased region" description="Basic residues" evidence="1">
    <location>
        <begin position="13"/>
        <end position="29"/>
    </location>
</feature>
<organism evidence="2">
    <name type="scientific">Lygus hesperus</name>
    <name type="common">Western plant bug</name>
    <dbReference type="NCBI Taxonomy" id="30085"/>
    <lineage>
        <taxon>Eukaryota</taxon>
        <taxon>Metazoa</taxon>
        <taxon>Ecdysozoa</taxon>
        <taxon>Arthropoda</taxon>
        <taxon>Hexapoda</taxon>
        <taxon>Insecta</taxon>
        <taxon>Pterygota</taxon>
        <taxon>Neoptera</taxon>
        <taxon>Paraneoptera</taxon>
        <taxon>Hemiptera</taxon>
        <taxon>Heteroptera</taxon>
        <taxon>Panheteroptera</taxon>
        <taxon>Cimicomorpha</taxon>
        <taxon>Miridae</taxon>
        <taxon>Mirini</taxon>
        <taxon>Lygus</taxon>
    </lineage>
</organism>
<evidence type="ECO:0000313" key="2">
    <source>
        <dbReference type="EMBL" id="JAG31220.1"/>
    </source>
</evidence>
<reference evidence="3" key="3">
    <citation type="submission" date="2014-09" db="EMBL/GenBank/DDBJ databases">
        <authorList>
            <person name="Magalhaes I.L.F."/>
            <person name="Oliveira U."/>
            <person name="Santos F.R."/>
            <person name="Vidigal T.H.D.A."/>
            <person name="Brescovit A.D."/>
            <person name="Santos A.J."/>
        </authorList>
    </citation>
    <scope>NUCLEOTIDE SEQUENCE</scope>
</reference>
<evidence type="ECO:0000256" key="1">
    <source>
        <dbReference type="SAM" id="MobiDB-lite"/>
    </source>
</evidence>
<sequence length="124" mass="14400">MAKFKQETVGNGSKKKKEPFKCEKRRPRKSLADGIRDKLVSRGIISNDPNCRFSWLVPWVMGTKRECCPKKNGLPKVNPLETRCEYKPLFKTGQIWVWLIRGATVPQDARAKPCIGKPCRWWNR</sequence>
<gene>
    <name evidence="2" type="primary">dnaG_3</name>
    <name evidence="2" type="ORF">CM83_6651</name>
</gene>
<protein>
    <submittedName>
        <fullName evidence="2">DNA primase</fullName>
    </submittedName>
</protein>
<feature type="region of interest" description="Disordered" evidence="1">
    <location>
        <begin position="1"/>
        <end position="29"/>
    </location>
</feature>
<name>A0A0A9YNY1_LYGHE</name>
<evidence type="ECO:0000313" key="3">
    <source>
        <dbReference type="EMBL" id="JAG58989.1"/>
    </source>
</evidence>